<comment type="caution">
    <text evidence="2">The sequence shown here is derived from an EMBL/GenBank/DDBJ whole genome shotgun (WGS) entry which is preliminary data.</text>
</comment>
<evidence type="ECO:0000313" key="3">
    <source>
        <dbReference type="Proteomes" id="UP000054600"/>
    </source>
</evidence>
<accession>A0A0W0YZV1</accession>
<dbReference type="InterPro" id="IPR029063">
    <property type="entry name" value="SAM-dependent_MTases_sf"/>
</dbReference>
<protein>
    <recommendedName>
        <fullName evidence="1">Methyltransferase type 12 domain-containing protein</fullName>
    </recommendedName>
</protein>
<dbReference type="AlphaFoldDB" id="A0A0W0YZV1"/>
<dbReference type="PATRIC" id="fig|1122169.6.peg.1259"/>
<reference evidence="2 3" key="1">
    <citation type="submission" date="2015-11" db="EMBL/GenBank/DDBJ databases">
        <title>Genomic analysis of 38 Legionella species identifies large and diverse effector repertoires.</title>
        <authorList>
            <person name="Burstein D."/>
            <person name="Amaro F."/>
            <person name="Zusman T."/>
            <person name="Lifshitz Z."/>
            <person name="Cohen O."/>
            <person name="Gilbert J.A."/>
            <person name="Pupko T."/>
            <person name="Shuman H.A."/>
            <person name="Segal G."/>
        </authorList>
    </citation>
    <scope>NUCLEOTIDE SEQUENCE [LARGE SCALE GENOMIC DNA]</scope>
    <source>
        <strain evidence="2 3">ATCC 49655</strain>
    </source>
</reference>
<dbReference type="SUPFAM" id="SSF53335">
    <property type="entry name" value="S-adenosyl-L-methionine-dependent methyltransferases"/>
    <property type="match status" value="1"/>
</dbReference>
<dbReference type="InterPro" id="IPR013217">
    <property type="entry name" value="Methyltransf_12"/>
</dbReference>
<feature type="domain" description="Methyltransferase type 12" evidence="1">
    <location>
        <begin position="41"/>
        <end position="125"/>
    </location>
</feature>
<dbReference type="EMBL" id="LNYW01000033">
    <property type="protein sequence ID" value="KTD62392.1"/>
    <property type="molecule type" value="Genomic_DNA"/>
</dbReference>
<name>A0A0W0YZV1_9GAMM</name>
<dbReference type="RefSeq" id="WP_018577959.1">
    <property type="nucleotide sequence ID" value="NZ_KB892415.1"/>
</dbReference>
<dbReference type="Proteomes" id="UP000054600">
    <property type="component" value="Unassembled WGS sequence"/>
</dbReference>
<dbReference type="STRING" id="1122169.Lsha_1092"/>
<keyword evidence="3" id="KW-1185">Reference proteome</keyword>
<evidence type="ECO:0000313" key="2">
    <source>
        <dbReference type="EMBL" id="KTD62392.1"/>
    </source>
</evidence>
<proteinExistence type="predicted"/>
<gene>
    <name evidence="2" type="ORF">Lsha_1092</name>
</gene>
<sequence length="252" mass="29565">MSIYNHPSYFQTYLEHASEKKVLADMLPSRILRLSQFNNLLDVGCHTGDLLDKILSQETITTPLERIVGIDPANTRDEFLEKISHLSRSTRFIQMSLENYFKHHQQKFDVILASQCLYWSEDLANDLISINKHGRATCIVIRSDTGIYQIQHGLKRYLGNKQEKLYYSRHIETTLNRNNILFQKDVIESPIYMPQKGSQEWLSMLSFFLQNDHSNFSNEALNEINNFLDKLIMPNNIIKHEVVFYWLGEFIC</sequence>
<dbReference type="Gene3D" id="3.40.50.150">
    <property type="entry name" value="Vaccinia Virus protein VP39"/>
    <property type="match status" value="1"/>
</dbReference>
<organism evidence="2 3">
    <name type="scientific">Legionella shakespearei DSM 23087</name>
    <dbReference type="NCBI Taxonomy" id="1122169"/>
    <lineage>
        <taxon>Bacteria</taxon>
        <taxon>Pseudomonadati</taxon>
        <taxon>Pseudomonadota</taxon>
        <taxon>Gammaproteobacteria</taxon>
        <taxon>Legionellales</taxon>
        <taxon>Legionellaceae</taxon>
        <taxon>Legionella</taxon>
    </lineage>
</organism>
<evidence type="ECO:0000259" key="1">
    <source>
        <dbReference type="Pfam" id="PF08242"/>
    </source>
</evidence>
<dbReference type="Pfam" id="PF08242">
    <property type="entry name" value="Methyltransf_12"/>
    <property type="match status" value="1"/>
</dbReference>
<dbReference type="eggNOG" id="COG0500">
    <property type="taxonomic scope" value="Bacteria"/>
</dbReference>